<name>A0A3S0IED0_9GAMM</name>
<evidence type="ECO:0000313" key="2">
    <source>
        <dbReference type="EMBL" id="RTR30651.1"/>
    </source>
</evidence>
<dbReference type="InterPro" id="IPR024425">
    <property type="entry name" value="LiaF-like_C"/>
</dbReference>
<evidence type="ECO:0000259" key="1">
    <source>
        <dbReference type="Pfam" id="PF09922"/>
    </source>
</evidence>
<protein>
    <submittedName>
        <fullName evidence="2">DUF1707 and DUF2154 domain-containing protein</fullName>
    </submittedName>
</protein>
<dbReference type="OrthoDB" id="3625082at2"/>
<feature type="domain" description="Cell wall-active antibiotics response LiaF-like C-terminal" evidence="1">
    <location>
        <begin position="99"/>
        <end position="164"/>
    </location>
</feature>
<dbReference type="AlphaFoldDB" id="A0A3S0IED0"/>
<dbReference type="Proteomes" id="UP000282060">
    <property type="component" value="Unassembled WGS sequence"/>
</dbReference>
<evidence type="ECO:0000313" key="3">
    <source>
        <dbReference type="Proteomes" id="UP000282060"/>
    </source>
</evidence>
<dbReference type="PANTHER" id="PTHR40763:SF5">
    <property type="entry name" value="MEMBRANE PROTEIN"/>
    <property type="match status" value="1"/>
</dbReference>
<comment type="caution">
    <text evidence="2">The sequence shown here is derived from an EMBL/GenBank/DDBJ whole genome shotgun (WGS) entry which is preliminary data.</text>
</comment>
<sequence>MDVILEDRPIEQVREEVIDQLIVNYSHGVISAEAFERRLDDAMSSSSHREILELVADLSLKADTDYNNKKEHQFTPGYSNKTLDEELTLTSVLGNNERSGQWQVPKVINLRNILGESTLDFSDAIFQHQHVTIKLHCVLGGAVIYVPEGINVICKSYGIVSSIENRAPSLANRQAPVITIEGKVILGSLDVSIKRTIKEKFIEFANNLKSAFDMKSR</sequence>
<accession>A0A3S0IED0</accession>
<dbReference type="EMBL" id="RXNV01000007">
    <property type="protein sequence ID" value="RTR30651.1"/>
    <property type="molecule type" value="Genomic_DNA"/>
</dbReference>
<dbReference type="RefSeq" id="WP_126506802.1">
    <property type="nucleotide sequence ID" value="NZ_RXNV01000007.1"/>
</dbReference>
<proteinExistence type="predicted"/>
<gene>
    <name evidence="2" type="ORF">EKG39_15650</name>
</gene>
<keyword evidence="3" id="KW-1185">Reference proteome</keyword>
<dbReference type="PANTHER" id="PTHR40763">
    <property type="entry name" value="MEMBRANE PROTEIN-RELATED"/>
    <property type="match status" value="1"/>
</dbReference>
<dbReference type="Pfam" id="PF09922">
    <property type="entry name" value="LiaF-like_C"/>
    <property type="match status" value="1"/>
</dbReference>
<organism evidence="2 3">
    <name type="scientific">Shewanella atlantica</name>
    <dbReference type="NCBI Taxonomy" id="271099"/>
    <lineage>
        <taxon>Bacteria</taxon>
        <taxon>Pseudomonadati</taxon>
        <taxon>Pseudomonadota</taxon>
        <taxon>Gammaproteobacteria</taxon>
        <taxon>Alteromonadales</taxon>
        <taxon>Shewanellaceae</taxon>
        <taxon>Shewanella</taxon>
    </lineage>
</organism>
<reference evidence="2 3" key="1">
    <citation type="submission" date="2018-12" db="EMBL/GenBank/DDBJ databases">
        <authorList>
            <person name="Yu L."/>
        </authorList>
    </citation>
    <scope>NUCLEOTIDE SEQUENCE [LARGE SCALE GENOMIC DNA]</scope>
    <source>
        <strain evidence="2 3">HAW-EB5</strain>
    </source>
</reference>